<evidence type="ECO:0000256" key="7">
    <source>
        <dbReference type="SAM" id="Phobius"/>
    </source>
</evidence>
<dbReference type="GO" id="GO:0016020">
    <property type="term" value="C:membrane"/>
    <property type="evidence" value="ECO:0007669"/>
    <property type="project" value="UniProtKB-SubCell"/>
</dbReference>
<feature type="transmembrane region" description="Helical" evidence="7">
    <location>
        <begin position="334"/>
        <end position="354"/>
    </location>
</feature>
<comment type="subcellular location">
    <subcellularLocation>
        <location evidence="1">Membrane</location>
        <topology evidence="1">Multi-pass membrane protein</topology>
    </subcellularLocation>
</comment>
<dbReference type="KEGG" id="mhd:Marky_0159"/>
<gene>
    <name evidence="9" type="ordered locus">Marky_0159</name>
</gene>
<feature type="transmembrane region" description="Helical" evidence="7">
    <location>
        <begin position="83"/>
        <end position="101"/>
    </location>
</feature>
<dbReference type="Gene3D" id="1.20.1530.20">
    <property type="match status" value="1"/>
</dbReference>
<keyword evidence="4 7" id="KW-0812">Transmembrane</keyword>
<feature type="transmembrane region" description="Helical" evidence="7">
    <location>
        <begin position="52"/>
        <end position="71"/>
    </location>
</feature>
<evidence type="ECO:0000256" key="5">
    <source>
        <dbReference type="ARBA" id="ARBA00022989"/>
    </source>
</evidence>
<evidence type="ECO:0000313" key="9">
    <source>
        <dbReference type="EMBL" id="AEB10922.1"/>
    </source>
</evidence>
<evidence type="ECO:0000256" key="3">
    <source>
        <dbReference type="ARBA" id="ARBA00022448"/>
    </source>
</evidence>
<keyword evidence="10" id="KW-1185">Reference proteome</keyword>
<dbReference type="Proteomes" id="UP000007030">
    <property type="component" value="Chromosome"/>
</dbReference>
<feature type="transmembrane region" description="Helical" evidence="7">
    <location>
        <begin position="198"/>
        <end position="219"/>
    </location>
</feature>
<evidence type="ECO:0000259" key="8">
    <source>
        <dbReference type="Pfam" id="PF00999"/>
    </source>
</evidence>
<keyword evidence="6 7" id="KW-0472">Membrane</keyword>
<feature type="transmembrane region" description="Helical" evidence="7">
    <location>
        <begin position="140"/>
        <end position="161"/>
    </location>
</feature>
<organism evidence="9 10">
    <name type="scientific">Marinithermus hydrothermalis (strain DSM 14884 / JCM 11576 / T1)</name>
    <dbReference type="NCBI Taxonomy" id="869210"/>
    <lineage>
        <taxon>Bacteria</taxon>
        <taxon>Thermotogati</taxon>
        <taxon>Deinococcota</taxon>
        <taxon>Deinococci</taxon>
        <taxon>Thermales</taxon>
        <taxon>Thermaceae</taxon>
        <taxon>Marinithermus</taxon>
    </lineage>
</organism>
<feature type="transmembrane region" description="Helical" evidence="7">
    <location>
        <begin position="167"/>
        <end position="186"/>
    </location>
</feature>
<keyword evidence="3" id="KW-0813">Transport</keyword>
<dbReference type="AlphaFoldDB" id="F2NLU2"/>
<keyword evidence="5 7" id="KW-1133">Transmembrane helix</keyword>
<comment type="similarity">
    <text evidence="2">Belongs to the monovalent cation:proton antiporter 2 (CPA2) transporter (TC 2.A.37) family.</text>
</comment>
<reference evidence="9 10" key="1">
    <citation type="journal article" date="2012" name="Stand. Genomic Sci.">
        <title>Complete genome sequence of the aerobic, heterotroph Marinithermus hydrothermalis type strain (T1(T)) from a deep-sea hydrothermal vent chimney.</title>
        <authorList>
            <person name="Copeland A."/>
            <person name="Gu W."/>
            <person name="Yasawong M."/>
            <person name="Lapidus A."/>
            <person name="Lucas S."/>
            <person name="Deshpande S."/>
            <person name="Pagani I."/>
            <person name="Tapia R."/>
            <person name="Cheng J.F."/>
            <person name="Goodwin L.A."/>
            <person name="Pitluck S."/>
            <person name="Liolios K."/>
            <person name="Ivanova N."/>
            <person name="Mavromatis K."/>
            <person name="Mikhailova N."/>
            <person name="Pati A."/>
            <person name="Chen A."/>
            <person name="Palaniappan K."/>
            <person name="Land M."/>
            <person name="Pan C."/>
            <person name="Brambilla E.M."/>
            <person name="Rohde M."/>
            <person name="Tindall B.J."/>
            <person name="Sikorski J."/>
            <person name="Goker M."/>
            <person name="Detter J.C."/>
            <person name="Bristow J."/>
            <person name="Eisen J.A."/>
            <person name="Markowitz V."/>
            <person name="Hugenholtz P."/>
            <person name="Kyrpides N.C."/>
            <person name="Klenk H.P."/>
            <person name="Woyke T."/>
        </authorList>
    </citation>
    <scope>NUCLEOTIDE SEQUENCE [LARGE SCALE GENOMIC DNA]</scope>
    <source>
        <strain evidence="10">DSM 14884 / JCM 11576 / T1</strain>
    </source>
</reference>
<dbReference type="OrthoDB" id="31691at2"/>
<evidence type="ECO:0000256" key="1">
    <source>
        <dbReference type="ARBA" id="ARBA00004141"/>
    </source>
</evidence>
<accession>F2NLU2</accession>
<feature type="domain" description="Cation/H+ exchanger transmembrane" evidence="8">
    <location>
        <begin position="14"/>
        <end position="353"/>
    </location>
</feature>
<evidence type="ECO:0000256" key="6">
    <source>
        <dbReference type="ARBA" id="ARBA00023136"/>
    </source>
</evidence>
<dbReference type="STRING" id="869210.Marky_0159"/>
<dbReference type="InterPro" id="IPR006153">
    <property type="entry name" value="Cation/H_exchanger_TM"/>
</dbReference>
<dbReference type="PANTHER" id="PTHR42751">
    <property type="entry name" value="SODIUM/HYDROGEN EXCHANGER FAMILY/TRKA DOMAIN PROTEIN"/>
    <property type="match status" value="1"/>
</dbReference>
<dbReference type="RefSeq" id="WP_013702977.1">
    <property type="nucleotide sequence ID" value="NC_015387.1"/>
</dbReference>
<dbReference type="PANTHER" id="PTHR42751:SF6">
    <property type="entry name" value="CONSERVED INTEGRAL MEMBRANE TRANSPORT PROTEIN-RELATED"/>
    <property type="match status" value="1"/>
</dbReference>
<feature type="transmembrane region" description="Helical" evidence="7">
    <location>
        <begin position="107"/>
        <end position="128"/>
    </location>
</feature>
<proteinExistence type="inferred from homology"/>
<evidence type="ECO:0000256" key="2">
    <source>
        <dbReference type="ARBA" id="ARBA00005551"/>
    </source>
</evidence>
<feature type="transmembrane region" description="Helical" evidence="7">
    <location>
        <begin position="307"/>
        <end position="328"/>
    </location>
</feature>
<protein>
    <submittedName>
        <fullName evidence="9">Sodium/hydrogen exchanger</fullName>
    </submittedName>
</protein>
<dbReference type="GO" id="GO:0015297">
    <property type="term" value="F:antiporter activity"/>
    <property type="evidence" value="ECO:0007669"/>
    <property type="project" value="InterPro"/>
</dbReference>
<dbReference type="InterPro" id="IPR038770">
    <property type="entry name" value="Na+/solute_symporter_sf"/>
</dbReference>
<sequence>MSESVLDFTLAAALLALGAALVHRFRFPPLPAYLLVGLAIGARLDVEALEPLPSLGLLLLLFSVGLEFGLDRLGTLARWGTRAGGWDALALVAGSFLGLILGLDLYAAVLLGGVLYASSSAVIAKLIIDLRRAASPESEVALTVLVFEDLVIALVLALFGGHGDPAALVWGVALAAGYLAFTRWGAGRLVPWVERFSDELVLLLGAAFVTGTATLFHAVGASGEVGAFLAGVVAAGLGLRERFEHLFAPVRDLAVAFFFLTVGAQALGLLAGLTLQAVLLVALGVLLKLGLDYRAGRAAGLDARHSALAAAYLVPRGEFNLILGALALQAGQTLVAQVAVLSVLVTVPLGALLIRYAPEWTRRRATSTRTPSVKGGEA</sequence>
<evidence type="ECO:0000256" key="4">
    <source>
        <dbReference type="ARBA" id="ARBA00022692"/>
    </source>
</evidence>
<dbReference type="HOGENOM" id="CLU_005126_4_2_0"/>
<name>F2NLU2_MARHT</name>
<dbReference type="Pfam" id="PF00999">
    <property type="entry name" value="Na_H_Exchanger"/>
    <property type="match status" value="1"/>
</dbReference>
<dbReference type="EMBL" id="CP002630">
    <property type="protein sequence ID" value="AEB10922.1"/>
    <property type="molecule type" value="Genomic_DNA"/>
</dbReference>
<dbReference type="eggNOG" id="COG0475">
    <property type="taxonomic scope" value="Bacteria"/>
</dbReference>
<dbReference type="GO" id="GO:1902600">
    <property type="term" value="P:proton transmembrane transport"/>
    <property type="evidence" value="ECO:0007669"/>
    <property type="project" value="InterPro"/>
</dbReference>
<evidence type="ECO:0000313" key="10">
    <source>
        <dbReference type="Proteomes" id="UP000007030"/>
    </source>
</evidence>